<evidence type="ECO:0000313" key="8">
    <source>
        <dbReference type="EMBL" id="MFC7442204.1"/>
    </source>
</evidence>
<protein>
    <submittedName>
        <fullName evidence="8">DMT family transporter</fullName>
    </submittedName>
</protein>
<evidence type="ECO:0000313" key="9">
    <source>
        <dbReference type="Proteomes" id="UP001596500"/>
    </source>
</evidence>
<evidence type="ECO:0000256" key="5">
    <source>
        <dbReference type="ARBA" id="ARBA00023136"/>
    </source>
</evidence>
<keyword evidence="3 6" id="KW-0812">Transmembrane</keyword>
<gene>
    <name evidence="8" type="ORF">ACFQNG_14010</name>
</gene>
<dbReference type="InterPro" id="IPR037185">
    <property type="entry name" value="EmrE-like"/>
</dbReference>
<accession>A0ABW2RMF9</accession>
<name>A0ABW2RMF9_9BACL</name>
<dbReference type="SUPFAM" id="SSF103481">
    <property type="entry name" value="Multidrug resistance efflux transporter EmrE"/>
    <property type="match status" value="2"/>
</dbReference>
<dbReference type="RefSeq" id="WP_379865930.1">
    <property type="nucleotide sequence ID" value="NZ_JBHTBW010000046.1"/>
</dbReference>
<feature type="transmembrane region" description="Helical" evidence="6">
    <location>
        <begin position="181"/>
        <end position="200"/>
    </location>
</feature>
<comment type="similarity">
    <text evidence="2">Belongs to the EamA transporter family.</text>
</comment>
<evidence type="ECO:0000256" key="2">
    <source>
        <dbReference type="ARBA" id="ARBA00007362"/>
    </source>
</evidence>
<feature type="transmembrane region" description="Helical" evidence="6">
    <location>
        <begin position="92"/>
        <end position="114"/>
    </location>
</feature>
<feature type="transmembrane region" description="Helical" evidence="6">
    <location>
        <begin position="215"/>
        <end position="235"/>
    </location>
</feature>
<dbReference type="Pfam" id="PF00892">
    <property type="entry name" value="EamA"/>
    <property type="match status" value="2"/>
</dbReference>
<feature type="transmembrane region" description="Helical" evidence="6">
    <location>
        <begin position="149"/>
        <end position="169"/>
    </location>
</feature>
<evidence type="ECO:0000256" key="3">
    <source>
        <dbReference type="ARBA" id="ARBA00022692"/>
    </source>
</evidence>
<feature type="domain" description="EamA" evidence="7">
    <location>
        <begin position="5"/>
        <end position="137"/>
    </location>
</feature>
<keyword evidence="4 6" id="KW-1133">Transmembrane helix</keyword>
<evidence type="ECO:0000256" key="1">
    <source>
        <dbReference type="ARBA" id="ARBA00004127"/>
    </source>
</evidence>
<keyword evidence="5 6" id="KW-0472">Membrane</keyword>
<dbReference type="PANTHER" id="PTHR32322:SF2">
    <property type="entry name" value="EAMA DOMAIN-CONTAINING PROTEIN"/>
    <property type="match status" value="1"/>
</dbReference>
<evidence type="ECO:0000256" key="6">
    <source>
        <dbReference type="SAM" id="Phobius"/>
    </source>
</evidence>
<keyword evidence="9" id="KW-1185">Reference proteome</keyword>
<feature type="transmembrane region" description="Helical" evidence="6">
    <location>
        <begin position="272"/>
        <end position="289"/>
    </location>
</feature>
<organism evidence="8 9">
    <name type="scientific">Laceyella putida</name>
    <dbReference type="NCBI Taxonomy" id="110101"/>
    <lineage>
        <taxon>Bacteria</taxon>
        <taxon>Bacillati</taxon>
        <taxon>Bacillota</taxon>
        <taxon>Bacilli</taxon>
        <taxon>Bacillales</taxon>
        <taxon>Thermoactinomycetaceae</taxon>
        <taxon>Laceyella</taxon>
    </lineage>
</organism>
<dbReference type="InterPro" id="IPR000620">
    <property type="entry name" value="EamA_dom"/>
</dbReference>
<dbReference type="InterPro" id="IPR050638">
    <property type="entry name" value="AA-Vitamin_Transporters"/>
</dbReference>
<dbReference type="PANTHER" id="PTHR32322">
    <property type="entry name" value="INNER MEMBRANE TRANSPORTER"/>
    <property type="match status" value="1"/>
</dbReference>
<evidence type="ECO:0000256" key="4">
    <source>
        <dbReference type="ARBA" id="ARBA00022989"/>
    </source>
</evidence>
<feature type="transmembrane region" description="Helical" evidence="6">
    <location>
        <begin position="7"/>
        <end position="28"/>
    </location>
</feature>
<feature type="transmembrane region" description="Helical" evidence="6">
    <location>
        <begin position="65"/>
        <end position="86"/>
    </location>
</feature>
<feature type="transmembrane region" description="Helical" evidence="6">
    <location>
        <begin position="34"/>
        <end position="53"/>
    </location>
</feature>
<proteinExistence type="inferred from homology"/>
<comment type="subcellular location">
    <subcellularLocation>
        <location evidence="1">Endomembrane system</location>
        <topology evidence="1">Multi-pass membrane protein</topology>
    </subcellularLocation>
</comment>
<reference evidence="9" key="1">
    <citation type="journal article" date="2019" name="Int. J. Syst. Evol. Microbiol.">
        <title>The Global Catalogue of Microorganisms (GCM) 10K type strain sequencing project: providing services to taxonomists for standard genome sequencing and annotation.</title>
        <authorList>
            <consortium name="The Broad Institute Genomics Platform"/>
            <consortium name="The Broad Institute Genome Sequencing Center for Infectious Disease"/>
            <person name="Wu L."/>
            <person name="Ma J."/>
        </authorList>
    </citation>
    <scope>NUCLEOTIDE SEQUENCE [LARGE SCALE GENOMIC DNA]</scope>
    <source>
        <strain evidence="9">CGMCC 1.12942</strain>
    </source>
</reference>
<dbReference type="Proteomes" id="UP001596500">
    <property type="component" value="Unassembled WGS sequence"/>
</dbReference>
<evidence type="ECO:0000259" key="7">
    <source>
        <dbReference type="Pfam" id="PF00892"/>
    </source>
</evidence>
<feature type="transmembrane region" description="Helical" evidence="6">
    <location>
        <begin position="247"/>
        <end position="266"/>
    </location>
</feature>
<comment type="caution">
    <text evidence="8">The sequence shown here is derived from an EMBL/GenBank/DDBJ whole genome shotgun (WGS) entry which is preliminary data.</text>
</comment>
<sequence length="298" mass="32372">MQKWIGPICLSIAAAIWGGMYVVSKVVLAKIPPWVLLELRFLLAFIVLGLWAGWKREWKVANRDLVMLGLIGLIGYTGSIGFQFVGTSLSGAAMGSLITSASPALISLFAWWLLREQMSARKIVSITIATLGVLIVSDLSGISSDPSTATTWGNLALIAAAVTWALYTVLSRVQTRKYTSLTVTLWASLFGVLFTAPIAWHEAQTTNFSFPMNPWLWLGIVYLGVISTALAFYLWNKGFEYTDAATGSLFFFLQPIVGSLLGAWLLGERLTVSFFIGAVCIGIGVYLSIGGQEKNDSP</sequence>
<feature type="transmembrane region" description="Helical" evidence="6">
    <location>
        <begin position="123"/>
        <end position="143"/>
    </location>
</feature>
<dbReference type="EMBL" id="JBHTBW010000046">
    <property type="protein sequence ID" value="MFC7442204.1"/>
    <property type="molecule type" value="Genomic_DNA"/>
</dbReference>
<feature type="domain" description="EamA" evidence="7">
    <location>
        <begin position="152"/>
        <end position="288"/>
    </location>
</feature>